<dbReference type="InterPro" id="IPR027417">
    <property type="entry name" value="P-loop_NTPase"/>
</dbReference>
<gene>
    <name evidence="1" type="ORF">PR048_017866</name>
</gene>
<dbReference type="SUPFAM" id="SSF52540">
    <property type="entry name" value="P-loop containing nucleoside triphosphate hydrolases"/>
    <property type="match status" value="1"/>
</dbReference>
<dbReference type="PANTHER" id="PTHR23274">
    <property type="entry name" value="DNA HELICASE-RELATED"/>
    <property type="match status" value="1"/>
</dbReference>
<comment type="caution">
    <text evidence="1">The sequence shown here is derived from an EMBL/GenBank/DDBJ whole genome shotgun (WGS) entry which is preliminary data.</text>
</comment>
<dbReference type="Proteomes" id="UP001159363">
    <property type="component" value="Chromosome 5"/>
</dbReference>
<evidence type="ECO:0000313" key="2">
    <source>
        <dbReference type="Proteomes" id="UP001159363"/>
    </source>
</evidence>
<dbReference type="PANTHER" id="PTHR23274:SF51">
    <property type="entry name" value="OS03G0423850 PROTEIN"/>
    <property type="match status" value="1"/>
</dbReference>
<name>A0ABQ9HAR2_9NEOP</name>
<reference evidence="1 2" key="1">
    <citation type="submission" date="2023-02" db="EMBL/GenBank/DDBJ databases">
        <title>LHISI_Scaffold_Assembly.</title>
        <authorList>
            <person name="Stuart O.P."/>
            <person name="Cleave R."/>
            <person name="Magrath M.J.L."/>
            <person name="Mikheyev A.S."/>
        </authorList>
    </citation>
    <scope>NUCLEOTIDE SEQUENCE [LARGE SCALE GENOMIC DNA]</scope>
    <source>
        <strain evidence="1">Daus_M_001</strain>
        <tissue evidence="1">Leg muscle</tissue>
    </source>
</reference>
<evidence type="ECO:0000313" key="1">
    <source>
        <dbReference type="EMBL" id="KAJ8881385.1"/>
    </source>
</evidence>
<proteinExistence type="predicted"/>
<accession>A0ABQ9HAR2</accession>
<protein>
    <recommendedName>
        <fullName evidence="3">ATP-dependent DNA helicase</fullName>
    </recommendedName>
</protein>
<keyword evidence="2" id="KW-1185">Reference proteome</keyword>
<organism evidence="1 2">
    <name type="scientific">Dryococelus australis</name>
    <dbReference type="NCBI Taxonomy" id="614101"/>
    <lineage>
        <taxon>Eukaryota</taxon>
        <taxon>Metazoa</taxon>
        <taxon>Ecdysozoa</taxon>
        <taxon>Arthropoda</taxon>
        <taxon>Hexapoda</taxon>
        <taxon>Insecta</taxon>
        <taxon>Pterygota</taxon>
        <taxon>Neoptera</taxon>
        <taxon>Polyneoptera</taxon>
        <taxon>Phasmatodea</taxon>
        <taxon>Verophasmatodea</taxon>
        <taxon>Anareolatae</taxon>
        <taxon>Phasmatidae</taxon>
        <taxon>Eurycanthinae</taxon>
        <taxon>Dryococelus</taxon>
    </lineage>
</organism>
<sequence length="353" mass="40021">MGEGGGDGDVMKQAGVAADGCPTRRRGIKEWQEKKRMNAISLIDTTHSDFKKRREEGGTNEYCASKQKLVGKMFIKYSECGMKEAAILVNDQNSTVFEKDQITRLPRFAPKCRYAETPHRLPLQSQTSRVFFVASREAFIYYSLLLGCLKYSLSYKRTKGRRNVQAGGKPAKNNDVNAINFSIQNEIPGEATTYKSIDTVMNQDEVVNHPTEFLNSLDLPGIENWLKKMMNNIIEAKILKGKFKGENVLLPRIPMIQTDMPFEFKRLQFPVRLAFAMTINKAQGQSLQVCAQNLENPCFSHGQWYGACSRHTTYYELQGNSRFPEHFHLLSKEMKTGGRKQNDCLPCGRYAAG</sequence>
<evidence type="ECO:0008006" key="3">
    <source>
        <dbReference type="Google" id="ProtNLM"/>
    </source>
</evidence>
<dbReference type="EMBL" id="JARBHB010000006">
    <property type="protein sequence ID" value="KAJ8881385.1"/>
    <property type="molecule type" value="Genomic_DNA"/>
</dbReference>